<dbReference type="PANTHER" id="PTHR46696">
    <property type="entry name" value="P450, PUTATIVE (EUROFUNG)-RELATED"/>
    <property type="match status" value="1"/>
</dbReference>
<keyword evidence="2" id="KW-0560">Oxidoreductase</keyword>
<dbReference type="GO" id="GO:0020037">
    <property type="term" value="F:heme binding"/>
    <property type="evidence" value="ECO:0007669"/>
    <property type="project" value="InterPro"/>
</dbReference>
<dbReference type="SUPFAM" id="SSF48264">
    <property type="entry name" value="Cytochrome P450"/>
    <property type="match status" value="1"/>
</dbReference>
<comment type="caution">
    <text evidence="3">The sequence shown here is derived from an EMBL/GenBank/DDBJ whole genome shotgun (WGS) entry which is preliminary data.</text>
</comment>
<dbReference type="Pfam" id="PF00067">
    <property type="entry name" value="p450"/>
    <property type="match status" value="1"/>
</dbReference>
<dbReference type="RefSeq" id="WP_146178079.1">
    <property type="nucleotide sequence ID" value="NZ_PVNG01000003.1"/>
</dbReference>
<reference evidence="3 4" key="1">
    <citation type="submission" date="2018-03" db="EMBL/GenBank/DDBJ databases">
        <title>Genomic Encyclopedia of Type Strains, Phase III (KMG-III): the genomes of soil and plant-associated and newly described type strains.</title>
        <authorList>
            <person name="Whitman W."/>
        </authorList>
    </citation>
    <scope>NUCLEOTIDE SEQUENCE [LARGE SCALE GENOMIC DNA]</scope>
    <source>
        <strain evidence="3 4">CGMCC 4.7104</strain>
    </source>
</reference>
<protein>
    <submittedName>
        <fullName evidence="3">Cytochrome P450</fullName>
    </submittedName>
</protein>
<dbReference type="OrthoDB" id="502624at2"/>
<keyword evidence="2" id="KW-0349">Heme</keyword>
<dbReference type="InterPro" id="IPR036396">
    <property type="entry name" value="Cyt_P450_sf"/>
</dbReference>
<organism evidence="3 4">
    <name type="scientific">Nonomuraea fuscirosea</name>
    <dbReference type="NCBI Taxonomy" id="1291556"/>
    <lineage>
        <taxon>Bacteria</taxon>
        <taxon>Bacillati</taxon>
        <taxon>Actinomycetota</taxon>
        <taxon>Actinomycetes</taxon>
        <taxon>Streptosporangiales</taxon>
        <taxon>Streptosporangiaceae</taxon>
        <taxon>Nonomuraea</taxon>
    </lineage>
</organism>
<proteinExistence type="inferred from homology"/>
<dbReference type="Gene3D" id="1.10.630.10">
    <property type="entry name" value="Cytochrome P450"/>
    <property type="match status" value="1"/>
</dbReference>
<evidence type="ECO:0000256" key="2">
    <source>
        <dbReference type="RuleBase" id="RU000461"/>
    </source>
</evidence>
<dbReference type="EMBL" id="PVNG01000003">
    <property type="protein sequence ID" value="PRX68241.1"/>
    <property type="molecule type" value="Genomic_DNA"/>
</dbReference>
<keyword evidence="2" id="KW-0408">Iron</keyword>
<evidence type="ECO:0000313" key="3">
    <source>
        <dbReference type="EMBL" id="PRX68241.1"/>
    </source>
</evidence>
<evidence type="ECO:0000256" key="1">
    <source>
        <dbReference type="ARBA" id="ARBA00010617"/>
    </source>
</evidence>
<dbReference type="Proteomes" id="UP000238312">
    <property type="component" value="Unassembled WGS sequence"/>
</dbReference>
<sequence length="395" mass="41900">MTAPRTLPAHLAHPFSPRGRLDPYPAYRWLREHDPVHFDVTSRMWLLTTHADCALALRDPRFSAALGQRERVRDDELPPSMLTTDPPEHQRLRSPGALLMGPAAIRGISGGIAAEIEHVLDALAGRERIEATADIGEPLATGVLAELFGLPAADRAAFAELSARVSVNLDPLAGPQAAAAGRAAMGELTRFLGDRADAAAEAVRTAAGGSPFGRLAADERLTRAEMLGIAALTVVGGWKPLAEMVGNALHWLLPRKDAAEQVRESPEAAMSAVDELLRLESPIPFTARVTTEEVRLDGGVIPAGARVLALVGAANRDPAVFAGPDELMVLRSPNPHLAFGAGTHLCLGAPLVRHAGAVLLGGLLSRYPELRPDGDPPVWAPSMVPRRLTGFTLTT</sequence>
<accession>A0A2T0N6Y6</accession>
<keyword evidence="2" id="KW-0479">Metal-binding</keyword>
<gene>
    <name evidence="3" type="ORF">B0I32_103202</name>
</gene>
<name>A0A2T0N6Y6_9ACTN</name>
<dbReference type="GO" id="GO:0004497">
    <property type="term" value="F:monooxygenase activity"/>
    <property type="evidence" value="ECO:0007669"/>
    <property type="project" value="UniProtKB-KW"/>
</dbReference>
<evidence type="ECO:0000313" key="4">
    <source>
        <dbReference type="Proteomes" id="UP000238312"/>
    </source>
</evidence>
<dbReference type="PRINTS" id="PR00359">
    <property type="entry name" value="BP450"/>
</dbReference>
<dbReference type="InterPro" id="IPR001128">
    <property type="entry name" value="Cyt_P450"/>
</dbReference>
<dbReference type="GO" id="GO:0005506">
    <property type="term" value="F:iron ion binding"/>
    <property type="evidence" value="ECO:0007669"/>
    <property type="project" value="InterPro"/>
</dbReference>
<dbReference type="InterPro" id="IPR017972">
    <property type="entry name" value="Cyt_P450_CS"/>
</dbReference>
<keyword evidence="2" id="KW-0503">Monooxygenase</keyword>
<dbReference type="InterPro" id="IPR002397">
    <property type="entry name" value="Cyt_P450_B"/>
</dbReference>
<dbReference type="PANTHER" id="PTHR46696:SF1">
    <property type="entry name" value="CYTOCHROME P450 YJIB-RELATED"/>
    <property type="match status" value="1"/>
</dbReference>
<dbReference type="GO" id="GO:0016705">
    <property type="term" value="F:oxidoreductase activity, acting on paired donors, with incorporation or reduction of molecular oxygen"/>
    <property type="evidence" value="ECO:0007669"/>
    <property type="project" value="InterPro"/>
</dbReference>
<comment type="similarity">
    <text evidence="1 2">Belongs to the cytochrome P450 family.</text>
</comment>
<dbReference type="AlphaFoldDB" id="A0A2T0N6Y6"/>
<dbReference type="PROSITE" id="PS00086">
    <property type="entry name" value="CYTOCHROME_P450"/>
    <property type="match status" value="1"/>
</dbReference>
<keyword evidence="4" id="KW-1185">Reference proteome</keyword>